<gene>
    <name evidence="2" type="ORF">AZI86_03630</name>
</gene>
<organism evidence="2 3">
    <name type="scientific">Bdellovibrio bacteriovorus</name>
    <dbReference type="NCBI Taxonomy" id="959"/>
    <lineage>
        <taxon>Bacteria</taxon>
        <taxon>Pseudomonadati</taxon>
        <taxon>Bdellovibrionota</taxon>
        <taxon>Bdellovibrionia</taxon>
        <taxon>Bdellovibrionales</taxon>
        <taxon>Pseudobdellovibrionaceae</taxon>
        <taxon>Bdellovibrio</taxon>
    </lineage>
</organism>
<feature type="signal peptide" evidence="1">
    <location>
        <begin position="1"/>
        <end position="22"/>
    </location>
</feature>
<sequence length="460" mass="50347">MNKNLLKALGLSVALMSSAAQAMTLDWSGGYRFEWTEVDRPTLGTPGGRKAYGLNSLYLSPKIIAADGVNVISRFDVLNSYAYSNTQMGEIWGLNLNSEGPAASNNQGSSQLKVSQLYLNVNQEYGSLIVGRAPFEFGLGMTYSAGTGAFDHFYDTRDMVAYKIVVGDWFFMPILGRKQSSDFGQGGTLTTMGAQLQYKSEANRTMLGVFVENTKGAKSVLGYKNATDYDGDGFNNDMSVQRTNFAFGRDFDAFGFKLEAGFASGETGVTSGANSVKMNGYGIATELYIPRGESKWDWKLKMGVATGDDGNSTDFGTFSFNRNYDVAMLLFNHRLGQRDFLGTNYMKDTTNLSVGNSADDEAISNVMYFAPSVNYAWNERVDVRNTLIYGQLMNTVKNSVDSSKDLGLEWDIEVVYKPSERIQWVNQLGLLAPGAAFKNGADGLETSFNYGFASKAAISF</sequence>
<dbReference type="RefSeq" id="WP_061833730.1">
    <property type="nucleotide sequence ID" value="NZ_LUKE01000001.1"/>
</dbReference>
<evidence type="ECO:0008006" key="4">
    <source>
        <dbReference type="Google" id="ProtNLM"/>
    </source>
</evidence>
<evidence type="ECO:0000313" key="3">
    <source>
        <dbReference type="Proteomes" id="UP000075320"/>
    </source>
</evidence>
<reference evidence="2 3" key="1">
    <citation type="submission" date="2016-03" db="EMBL/GenBank/DDBJ databases">
        <authorList>
            <person name="Ploux O."/>
        </authorList>
    </citation>
    <scope>NUCLEOTIDE SEQUENCE [LARGE SCALE GENOMIC DNA]</scope>
    <source>
        <strain evidence="2 3">R0</strain>
    </source>
</reference>
<evidence type="ECO:0000313" key="2">
    <source>
        <dbReference type="EMBL" id="KYG66164.1"/>
    </source>
</evidence>
<evidence type="ECO:0000256" key="1">
    <source>
        <dbReference type="SAM" id="SignalP"/>
    </source>
</evidence>
<protein>
    <recommendedName>
        <fullName evidence="4">Alginate export domain-containing protein</fullName>
    </recommendedName>
</protein>
<comment type="caution">
    <text evidence="2">The sequence shown here is derived from an EMBL/GenBank/DDBJ whole genome shotgun (WGS) entry which is preliminary data.</text>
</comment>
<dbReference type="Proteomes" id="UP000075320">
    <property type="component" value="Unassembled WGS sequence"/>
</dbReference>
<feature type="chain" id="PRO_5007573083" description="Alginate export domain-containing protein" evidence="1">
    <location>
        <begin position="23"/>
        <end position="460"/>
    </location>
</feature>
<name>A0A150WPA8_BDEBC</name>
<keyword evidence="3" id="KW-1185">Reference proteome</keyword>
<dbReference type="OrthoDB" id="5287963at2"/>
<dbReference type="AlphaFoldDB" id="A0A150WPA8"/>
<proteinExistence type="predicted"/>
<accession>A0A150WPA8</accession>
<keyword evidence="1" id="KW-0732">Signal</keyword>
<dbReference type="EMBL" id="LUKE01000001">
    <property type="protein sequence ID" value="KYG66164.1"/>
    <property type="molecule type" value="Genomic_DNA"/>
</dbReference>